<dbReference type="SMART" id="SM01321">
    <property type="entry name" value="Y1_Tnp"/>
    <property type="match status" value="1"/>
</dbReference>
<reference evidence="2 3" key="1">
    <citation type="submission" date="2016-10" db="EMBL/GenBank/DDBJ databases">
        <authorList>
            <person name="de Groot N.N."/>
        </authorList>
    </citation>
    <scope>NUCLEOTIDE SEQUENCE [LARGE SCALE GENOMIC DNA]</scope>
    <source>
        <strain evidence="2 3">DSM 25947</strain>
    </source>
</reference>
<dbReference type="Gene3D" id="3.30.70.1290">
    <property type="entry name" value="Transposase IS200-like"/>
    <property type="match status" value="1"/>
</dbReference>
<proteinExistence type="predicted"/>
<gene>
    <name evidence="2" type="ORF">SAMN05444285_101102</name>
</gene>
<feature type="domain" description="Transposase IS200-like" evidence="1">
    <location>
        <begin position="3"/>
        <end position="117"/>
    </location>
</feature>
<name>A0A1H9YBF5_9BACT</name>
<dbReference type="PANTHER" id="PTHR33360">
    <property type="entry name" value="TRANSPOSASE FOR INSERTION SEQUENCE ELEMENT IS200"/>
    <property type="match status" value="1"/>
</dbReference>
<organism evidence="2 3">
    <name type="scientific">Draconibacterium orientale</name>
    <dbReference type="NCBI Taxonomy" id="1168034"/>
    <lineage>
        <taxon>Bacteria</taxon>
        <taxon>Pseudomonadati</taxon>
        <taxon>Bacteroidota</taxon>
        <taxon>Bacteroidia</taxon>
        <taxon>Marinilabiliales</taxon>
        <taxon>Prolixibacteraceae</taxon>
        <taxon>Draconibacterium</taxon>
    </lineage>
</organism>
<dbReference type="RefSeq" id="WP_038561526.1">
    <property type="nucleotide sequence ID" value="NZ_FOHT01000001.1"/>
</dbReference>
<dbReference type="InterPro" id="IPR002686">
    <property type="entry name" value="Transposase_17"/>
</dbReference>
<dbReference type="Pfam" id="PF01797">
    <property type="entry name" value="Y1_Tnp"/>
    <property type="match status" value="1"/>
</dbReference>
<evidence type="ECO:0000313" key="2">
    <source>
        <dbReference type="EMBL" id="SES65811.1"/>
    </source>
</evidence>
<dbReference type="OrthoDB" id="9797997at2"/>
<dbReference type="GO" id="GO:0004803">
    <property type="term" value="F:transposase activity"/>
    <property type="evidence" value="ECO:0007669"/>
    <property type="project" value="InterPro"/>
</dbReference>
<evidence type="ECO:0000259" key="1">
    <source>
        <dbReference type="SMART" id="SM01321"/>
    </source>
</evidence>
<accession>A0A1H9YBF5</accession>
<evidence type="ECO:0000313" key="3">
    <source>
        <dbReference type="Proteomes" id="UP000181981"/>
    </source>
</evidence>
<dbReference type="PANTHER" id="PTHR33360:SF2">
    <property type="entry name" value="TRANSPOSASE FOR INSERTION SEQUENCE ELEMENT IS200"/>
    <property type="match status" value="1"/>
</dbReference>
<dbReference type="Proteomes" id="UP000181981">
    <property type="component" value="Unassembled WGS sequence"/>
</dbReference>
<dbReference type="EMBL" id="FOHT01000001">
    <property type="protein sequence ID" value="SES65811.1"/>
    <property type="molecule type" value="Genomic_DNA"/>
</dbReference>
<dbReference type="GO" id="GO:0006313">
    <property type="term" value="P:DNA transposition"/>
    <property type="evidence" value="ECO:0007669"/>
    <property type="project" value="InterPro"/>
</dbReference>
<dbReference type="AlphaFoldDB" id="A0A1H9YBF5"/>
<sequence length="135" mass="15983">MAYIRIWIHCVWGTKKRIPFLNQTNKDVIINHIKANAKEKGIYLDFINGHQEHIHCILSLNADQKLSKSIQLLKGESSFWINKNNLCPGKFEWSDEYFAVSVSESQINSVREYIKNQEKHHSIKSWDEEFKEFMD</sequence>
<dbReference type="NCBIfam" id="NF033573">
    <property type="entry name" value="transpos_IS200"/>
    <property type="match status" value="1"/>
</dbReference>
<dbReference type="SUPFAM" id="SSF143422">
    <property type="entry name" value="Transposase IS200-like"/>
    <property type="match status" value="1"/>
</dbReference>
<dbReference type="GO" id="GO:0003677">
    <property type="term" value="F:DNA binding"/>
    <property type="evidence" value="ECO:0007669"/>
    <property type="project" value="InterPro"/>
</dbReference>
<dbReference type="InterPro" id="IPR036515">
    <property type="entry name" value="Transposase_17_sf"/>
</dbReference>
<protein>
    <submittedName>
        <fullName evidence="2">REP element-mobilizing transposase RayT</fullName>
    </submittedName>
</protein>